<organism evidence="1 2">
    <name type="scientific">Trichonephila clavipes</name>
    <name type="common">Golden silk orbweaver</name>
    <name type="synonym">Nephila clavipes</name>
    <dbReference type="NCBI Taxonomy" id="2585209"/>
    <lineage>
        <taxon>Eukaryota</taxon>
        <taxon>Metazoa</taxon>
        <taxon>Ecdysozoa</taxon>
        <taxon>Arthropoda</taxon>
        <taxon>Chelicerata</taxon>
        <taxon>Arachnida</taxon>
        <taxon>Araneae</taxon>
        <taxon>Araneomorphae</taxon>
        <taxon>Entelegynae</taxon>
        <taxon>Araneoidea</taxon>
        <taxon>Nephilidae</taxon>
        <taxon>Trichonephila</taxon>
    </lineage>
</organism>
<accession>A0A8X6RZ08</accession>
<evidence type="ECO:0000313" key="1">
    <source>
        <dbReference type="EMBL" id="GFX97557.1"/>
    </source>
</evidence>
<keyword evidence="2" id="KW-1185">Reference proteome</keyword>
<name>A0A8X6RZ08_TRICX</name>
<protein>
    <submittedName>
        <fullName evidence="1">Uncharacterized protein</fullName>
    </submittedName>
</protein>
<dbReference type="AlphaFoldDB" id="A0A8X6RZ08"/>
<dbReference type="EMBL" id="BMAU01021198">
    <property type="protein sequence ID" value="GFX97557.1"/>
    <property type="molecule type" value="Genomic_DNA"/>
</dbReference>
<proteinExistence type="predicted"/>
<gene>
    <name evidence="1" type="ORF">TNCV_2841171</name>
</gene>
<sequence>MWLAFDHMLRNLLLSEASKITPSAVVNTDASEVELMLTTSLIELLCDFLGNSITDVFECYGCAQQYGNQLAHECITMDYETRIRLYGDLAVFSLLTLSNLSRILSNEIFKF</sequence>
<evidence type="ECO:0000313" key="2">
    <source>
        <dbReference type="Proteomes" id="UP000887159"/>
    </source>
</evidence>
<reference evidence="1" key="1">
    <citation type="submission" date="2020-08" db="EMBL/GenBank/DDBJ databases">
        <title>Multicomponent nature underlies the extraordinary mechanical properties of spider dragline silk.</title>
        <authorList>
            <person name="Kono N."/>
            <person name="Nakamura H."/>
            <person name="Mori M."/>
            <person name="Yoshida Y."/>
            <person name="Ohtoshi R."/>
            <person name="Malay A.D."/>
            <person name="Moran D.A.P."/>
            <person name="Tomita M."/>
            <person name="Numata K."/>
            <person name="Arakawa K."/>
        </authorList>
    </citation>
    <scope>NUCLEOTIDE SEQUENCE</scope>
</reference>
<comment type="caution">
    <text evidence="1">The sequence shown here is derived from an EMBL/GenBank/DDBJ whole genome shotgun (WGS) entry which is preliminary data.</text>
</comment>
<dbReference type="Proteomes" id="UP000887159">
    <property type="component" value="Unassembled WGS sequence"/>
</dbReference>